<organism evidence="1 2">
    <name type="scientific">Nitrosospira multiformis</name>
    <dbReference type="NCBI Taxonomy" id="1231"/>
    <lineage>
        <taxon>Bacteria</taxon>
        <taxon>Pseudomonadati</taxon>
        <taxon>Pseudomonadota</taxon>
        <taxon>Betaproteobacteria</taxon>
        <taxon>Nitrosomonadales</taxon>
        <taxon>Nitrosomonadaceae</taxon>
        <taxon>Nitrosospira</taxon>
    </lineage>
</organism>
<evidence type="ECO:0000313" key="1">
    <source>
        <dbReference type="EMBL" id="SDQ98770.1"/>
    </source>
</evidence>
<accession>A0ABY0TKS3</accession>
<comment type="caution">
    <text evidence="1">The sequence shown here is derived from an EMBL/GenBank/DDBJ whole genome shotgun (WGS) entry which is preliminary data.</text>
</comment>
<keyword evidence="2" id="KW-1185">Reference proteome</keyword>
<dbReference type="EMBL" id="FNKY01000001">
    <property type="protein sequence ID" value="SDQ98770.1"/>
    <property type="molecule type" value="Genomic_DNA"/>
</dbReference>
<sequence length="69" mass="7795">MSKHVTYLRTLEGNIERLPNAITTQLGNSLHPYHYEETLVGWPESKVYWANARGPAVGLAPLDATFEIR</sequence>
<name>A0ABY0TKS3_9PROT</name>
<dbReference type="Proteomes" id="UP000183471">
    <property type="component" value="Unassembled WGS sequence"/>
</dbReference>
<dbReference type="RefSeq" id="WP_074633944.1">
    <property type="nucleotide sequence ID" value="NZ_FNKY01000001.1"/>
</dbReference>
<reference evidence="1 2" key="1">
    <citation type="submission" date="2016-10" db="EMBL/GenBank/DDBJ databases">
        <authorList>
            <person name="Varghese N."/>
            <person name="Submissions S."/>
        </authorList>
    </citation>
    <scope>NUCLEOTIDE SEQUENCE [LARGE SCALE GENOMIC DNA]</scope>
    <source>
        <strain evidence="1 2">Nl1</strain>
    </source>
</reference>
<protein>
    <submittedName>
        <fullName evidence="1">Uncharacterized protein</fullName>
    </submittedName>
</protein>
<proteinExistence type="predicted"/>
<evidence type="ECO:0000313" key="2">
    <source>
        <dbReference type="Proteomes" id="UP000183471"/>
    </source>
</evidence>
<gene>
    <name evidence="1" type="ORF">SAMN05216402_3133</name>
</gene>